<dbReference type="STRING" id="946122.A0A0C2W4J1"/>
<proteinExistence type="predicted"/>
<dbReference type="InParanoid" id="A0A0C2W4J1"/>
<feature type="compositionally biased region" description="Acidic residues" evidence="1">
    <location>
        <begin position="206"/>
        <end position="218"/>
    </location>
</feature>
<evidence type="ECO:0000313" key="3">
    <source>
        <dbReference type="Proteomes" id="UP000054549"/>
    </source>
</evidence>
<dbReference type="HOGENOM" id="CLU_485670_0_0_1"/>
<sequence>MAQVAQNNNNDLWVKLEALEAKFVSNGNTTPQIPLASVSNTSAADILDNRRKFFAVLLPHAASANSQYTELDPADYANVQYWDQELFNTWFNKYGKKSGPTPRGHLSKKLYFLEDENGNLISNNEASAMRKFLERKFSVIKDHMPDMLNGWLKKPTEFHDMVYLELRLLFPGVFQLCENNWKACEFTKNWYRNWSRDRSKKGIKVEDDDNEDDNDEREDQAVAGESAFTPSTKRQLVPEEELTATKKVKTSSSVDVKKTKSVRIKDPFTAKIRPTPRFKRPVTGTAAGASSTPIAAPASTTPEPAMPPSSSVLSSTGIAPAAAPASTTPEPAMPPSSSVPSSTDITPMVAPALTTPEPATPPSSSAPSSTAFAPTATPSLHASSSTTGSTTDLPSEEYRVVEPAPASPMETDEPFSLMAPVPEVNQAPPIAEEPVSTSFDDSQKKRAEDFKATAPTVTAGSEGTKILRGKGKGKGTSTNTGEGGEKQTKGSGRKARARANRNATTPMGLCKNEYLKSHKGASPEEFKAHWEGLDEGEKKKWEAQSAEIIVCGYLLQVYVAD</sequence>
<feature type="compositionally biased region" description="Basic and acidic residues" evidence="1">
    <location>
        <begin position="513"/>
        <end position="522"/>
    </location>
</feature>
<feature type="compositionally biased region" description="Basic and acidic residues" evidence="1">
    <location>
        <begin position="441"/>
        <end position="451"/>
    </location>
</feature>
<organism evidence="2 3">
    <name type="scientific">Amanita muscaria (strain Koide BX008)</name>
    <dbReference type="NCBI Taxonomy" id="946122"/>
    <lineage>
        <taxon>Eukaryota</taxon>
        <taxon>Fungi</taxon>
        <taxon>Dikarya</taxon>
        <taxon>Basidiomycota</taxon>
        <taxon>Agaricomycotina</taxon>
        <taxon>Agaricomycetes</taxon>
        <taxon>Agaricomycetidae</taxon>
        <taxon>Agaricales</taxon>
        <taxon>Pluteineae</taxon>
        <taxon>Amanitaceae</taxon>
        <taxon>Amanita</taxon>
    </lineage>
</organism>
<feature type="compositionally biased region" description="Polar residues" evidence="1">
    <location>
        <begin position="380"/>
        <end position="393"/>
    </location>
</feature>
<gene>
    <name evidence="2" type="ORF">M378DRAFT_547775</name>
</gene>
<evidence type="ECO:0000256" key="1">
    <source>
        <dbReference type="SAM" id="MobiDB-lite"/>
    </source>
</evidence>
<feature type="compositionally biased region" description="Low complexity" evidence="1">
    <location>
        <begin position="281"/>
        <end position="342"/>
    </location>
</feature>
<name>A0A0C2W4J1_AMAMK</name>
<dbReference type="OrthoDB" id="2662332at2759"/>
<evidence type="ECO:0000313" key="2">
    <source>
        <dbReference type="EMBL" id="KIL56027.1"/>
    </source>
</evidence>
<dbReference type="AlphaFoldDB" id="A0A0C2W4J1"/>
<accession>A0A0C2W4J1</accession>
<keyword evidence="3" id="KW-1185">Reference proteome</keyword>
<feature type="region of interest" description="Disordered" evidence="1">
    <location>
        <begin position="204"/>
        <end position="522"/>
    </location>
</feature>
<feature type="compositionally biased region" description="Low complexity" evidence="1">
    <location>
        <begin position="350"/>
        <end position="379"/>
    </location>
</feature>
<reference evidence="2 3" key="1">
    <citation type="submission" date="2014-04" db="EMBL/GenBank/DDBJ databases">
        <title>Evolutionary Origins and Diversification of the Mycorrhizal Mutualists.</title>
        <authorList>
            <consortium name="DOE Joint Genome Institute"/>
            <consortium name="Mycorrhizal Genomics Consortium"/>
            <person name="Kohler A."/>
            <person name="Kuo A."/>
            <person name="Nagy L.G."/>
            <person name="Floudas D."/>
            <person name="Copeland A."/>
            <person name="Barry K.W."/>
            <person name="Cichocki N."/>
            <person name="Veneault-Fourrey C."/>
            <person name="LaButti K."/>
            <person name="Lindquist E.A."/>
            <person name="Lipzen A."/>
            <person name="Lundell T."/>
            <person name="Morin E."/>
            <person name="Murat C."/>
            <person name="Riley R."/>
            <person name="Ohm R."/>
            <person name="Sun H."/>
            <person name="Tunlid A."/>
            <person name="Henrissat B."/>
            <person name="Grigoriev I.V."/>
            <person name="Hibbett D.S."/>
            <person name="Martin F."/>
        </authorList>
    </citation>
    <scope>NUCLEOTIDE SEQUENCE [LARGE SCALE GENOMIC DNA]</scope>
    <source>
        <strain evidence="2 3">Koide BX008</strain>
    </source>
</reference>
<protein>
    <submittedName>
        <fullName evidence="2">Uncharacterized protein</fullName>
    </submittedName>
</protein>
<feature type="compositionally biased region" description="Basic and acidic residues" evidence="1">
    <location>
        <begin position="255"/>
        <end position="268"/>
    </location>
</feature>
<dbReference type="Proteomes" id="UP000054549">
    <property type="component" value="Unassembled WGS sequence"/>
</dbReference>
<dbReference type="EMBL" id="KN818453">
    <property type="protein sequence ID" value="KIL56027.1"/>
    <property type="molecule type" value="Genomic_DNA"/>
</dbReference>